<dbReference type="AlphaFoldDB" id="A0AAN8SFA7"/>
<evidence type="ECO:0000256" key="3">
    <source>
        <dbReference type="PROSITE-ProRule" id="PRU00176"/>
    </source>
</evidence>
<sequence>MQGFKVIDIKFTEDCLASHCLYVKPHNVREKIPQKPPNKTLFVVGIPPYCNESSIKELFSLFGKIKNVYLHKTPSVQIPEREEYKYFPKNDPIKGFKVGYVVFEKEMFLKNALSCDDTLILPNETIVTGIQKWNKEYNECFPDKKEMEQEIKEFMEKYDLEKEKKEEQEKLLSQPQEDGWITVTRKGKKPGFARKESVAKHLMEKSEKQRKKKELTNFYTFQIKQSKMKNLISLRKKFEEDKRKIAAMREARRFKPF</sequence>
<dbReference type="InterPro" id="IPR040446">
    <property type="entry name" value="RRP7"/>
</dbReference>
<dbReference type="EMBL" id="JAWJWE010000001">
    <property type="protein sequence ID" value="KAK6645479.1"/>
    <property type="molecule type" value="Genomic_DNA"/>
</dbReference>
<accession>A0AAN8SFA7</accession>
<dbReference type="Pfam" id="PF00076">
    <property type="entry name" value="RRM_1"/>
    <property type="match status" value="1"/>
</dbReference>
<evidence type="ECO:0000313" key="7">
    <source>
        <dbReference type="Proteomes" id="UP001372834"/>
    </source>
</evidence>
<dbReference type="InterPro" id="IPR024326">
    <property type="entry name" value="RRP7_C"/>
</dbReference>
<dbReference type="Gene3D" id="3.30.70.330">
    <property type="match status" value="1"/>
</dbReference>
<dbReference type="GO" id="GO:0034456">
    <property type="term" value="C:UTP-C complex"/>
    <property type="evidence" value="ECO:0007669"/>
    <property type="project" value="TreeGrafter"/>
</dbReference>
<evidence type="ECO:0000256" key="1">
    <source>
        <dbReference type="ARBA" id="ARBA00006110"/>
    </source>
</evidence>
<dbReference type="GO" id="GO:0003723">
    <property type="term" value="F:RNA binding"/>
    <property type="evidence" value="ECO:0007669"/>
    <property type="project" value="UniProtKB-UniRule"/>
</dbReference>
<dbReference type="GO" id="GO:0006364">
    <property type="term" value="P:rRNA processing"/>
    <property type="evidence" value="ECO:0007669"/>
    <property type="project" value="TreeGrafter"/>
</dbReference>
<feature type="coiled-coil region" evidence="4">
    <location>
        <begin position="144"/>
        <end position="171"/>
    </location>
</feature>
<dbReference type="PANTHER" id="PTHR13191">
    <property type="entry name" value="RIBOSOMAL RNA PROCESSING PROTEIN 7-RELATED"/>
    <property type="match status" value="1"/>
</dbReference>
<evidence type="ECO:0000259" key="5">
    <source>
        <dbReference type="PROSITE" id="PS50102"/>
    </source>
</evidence>
<dbReference type="CDD" id="cd12951">
    <property type="entry name" value="RRP7_Rrp7A"/>
    <property type="match status" value="1"/>
</dbReference>
<keyword evidence="2 3" id="KW-0694">RNA-binding</keyword>
<organism evidence="6 7">
    <name type="scientific">Polyplax serrata</name>
    <name type="common">Common mouse louse</name>
    <dbReference type="NCBI Taxonomy" id="468196"/>
    <lineage>
        <taxon>Eukaryota</taxon>
        <taxon>Metazoa</taxon>
        <taxon>Ecdysozoa</taxon>
        <taxon>Arthropoda</taxon>
        <taxon>Hexapoda</taxon>
        <taxon>Insecta</taxon>
        <taxon>Pterygota</taxon>
        <taxon>Neoptera</taxon>
        <taxon>Paraneoptera</taxon>
        <taxon>Psocodea</taxon>
        <taxon>Troctomorpha</taxon>
        <taxon>Phthiraptera</taxon>
        <taxon>Anoplura</taxon>
        <taxon>Polyplacidae</taxon>
        <taxon>Polyplax</taxon>
    </lineage>
</organism>
<evidence type="ECO:0000256" key="2">
    <source>
        <dbReference type="ARBA" id="ARBA00022884"/>
    </source>
</evidence>
<dbReference type="Proteomes" id="UP001372834">
    <property type="component" value="Unassembled WGS sequence"/>
</dbReference>
<dbReference type="SUPFAM" id="SSF54928">
    <property type="entry name" value="RNA-binding domain, RBD"/>
    <property type="match status" value="1"/>
</dbReference>
<dbReference type="InterPro" id="IPR012677">
    <property type="entry name" value="Nucleotide-bd_a/b_plait_sf"/>
</dbReference>
<dbReference type="Gene3D" id="6.10.250.1770">
    <property type="match status" value="1"/>
</dbReference>
<comment type="caution">
    <text evidence="6">The sequence shown here is derived from an EMBL/GenBank/DDBJ whole genome shotgun (WGS) entry which is preliminary data.</text>
</comment>
<name>A0AAN8SFA7_POLSC</name>
<protein>
    <recommendedName>
        <fullName evidence="5">RRM domain-containing protein</fullName>
    </recommendedName>
</protein>
<dbReference type="PROSITE" id="PS50102">
    <property type="entry name" value="RRM"/>
    <property type="match status" value="1"/>
</dbReference>
<dbReference type="InterPro" id="IPR035979">
    <property type="entry name" value="RBD_domain_sf"/>
</dbReference>
<dbReference type="GO" id="GO:0000028">
    <property type="term" value="P:ribosomal small subunit assembly"/>
    <property type="evidence" value="ECO:0007669"/>
    <property type="project" value="TreeGrafter"/>
</dbReference>
<dbReference type="Pfam" id="PF12923">
    <property type="entry name" value="RRP7"/>
    <property type="match status" value="1"/>
</dbReference>
<dbReference type="SMART" id="SM00360">
    <property type="entry name" value="RRM"/>
    <property type="match status" value="1"/>
</dbReference>
<gene>
    <name evidence="6" type="ORF">RUM43_001756</name>
</gene>
<feature type="domain" description="RRM" evidence="5">
    <location>
        <begin position="39"/>
        <end position="129"/>
    </location>
</feature>
<evidence type="ECO:0000313" key="6">
    <source>
        <dbReference type="EMBL" id="KAK6645479.1"/>
    </source>
</evidence>
<evidence type="ECO:0000256" key="4">
    <source>
        <dbReference type="SAM" id="Coils"/>
    </source>
</evidence>
<dbReference type="InterPro" id="IPR000504">
    <property type="entry name" value="RRM_dom"/>
</dbReference>
<dbReference type="GO" id="GO:0032545">
    <property type="term" value="C:CURI complex"/>
    <property type="evidence" value="ECO:0007669"/>
    <property type="project" value="TreeGrafter"/>
</dbReference>
<proteinExistence type="inferred from homology"/>
<comment type="similarity">
    <text evidence="1">Belongs to the RRP7 family.</text>
</comment>
<dbReference type="PANTHER" id="PTHR13191:SF0">
    <property type="entry name" value="RIBOSOMAL RNA-PROCESSING PROTEIN 7 HOMOLOG A-RELATED"/>
    <property type="match status" value="1"/>
</dbReference>
<reference evidence="6 7" key="1">
    <citation type="submission" date="2023-10" db="EMBL/GenBank/DDBJ databases">
        <title>Genomes of two closely related lineages of the louse Polyplax serrata with different host specificities.</title>
        <authorList>
            <person name="Martinu J."/>
            <person name="Tarabai H."/>
            <person name="Stefka J."/>
            <person name="Hypsa V."/>
        </authorList>
    </citation>
    <scope>NUCLEOTIDE SEQUENCE [LARGE SCALE GENOMIC DNA]</scope>
    <source>
        <strain evidence="6">HR10_N</strain>
    </source>
</reference>
<keyword evidence="4" id="KW-0175">Coiled coil</keyword>